<evidence type="ECO:0000256" key="1">
    <source>
        <dbReference type="SAM" id="MobiDB-lite"/>
    </source>
</evidence>
<evidence type="ECO:0000313" key="3">
    <source>
        <dbReference type="EMBL" id="KAF7762651.1"/>
    </source>
</evidence>
<dbReference type="AlphaFoldDB" id="A0A8H7C638"/>
<name>A0A8H7C638_AGABI</name>
<dbReference type="InterPro" id="IPR040976">
    <property type="entry name" value="Pkinase_fungal"/>
</dbReference>
<dbReference type="InterPro" id="IPR011009">
    <property type="entry name" value="Kinase-like_dom_sf"/>
</dbReference>
<gene>
    <name evidence="3" type="ORF">Agabi119p4_9244</name>
</gene>
<dbReference type="PANTHER" id="PTHR38248">
    <property type="entry name" value="FUNK1 6"/>
    <property type="match status" value="1"/>
</dbReference>
<dbReference type="EMBL" id="JABXXO010000012">
    <property type="protein sequence ID" value="KAF7762651.1"/>
    <property type="molecule type" value="Genomic_DNA"/>
</dbReference>
<feature type="region of interest" description="Disordered" evidence="1">
    <location>
        <begin position="554"/>
        <end position="573"/>
    </location>
</feature>
<sequence>MANEILQYSLKDFLDHYAPWPVPAATVNNVYMLYVEDHKRNAPLVTKTEQDHEDTAPNYRAFADFETEPTNATNSESTVFKDLEDIVYFLREQKVESELAEIKRTPLLCYRYCTASEVSGTNIRMDAYLTEELDGASENAESRPERVDLAYIAVPIEFKEHLKDRVQNRHHLITDALEILNDDPCRTWIYGLAIENTVMSIWYFSRSHTVVSTSFDFTKDIKSFIYVFLSLMYATRVEIGYDPTVHRVLEDKRIRYVYEVEYNGETRYFKTLETLYTSRVLRITVRKTRVWKAIEVEGYDDKKFRKEKKGGKVVALKDYWLDEGSKSEKDTLEDIFRSLEQVKHKPTTLKWAKSEFHQNFFREQLEEERYRKYFMGIECDMVLAATKPRLPSAQPVPDFLVPEENTEPASVNKATGSIQTSDSVFELAYMIYQRGGRTSLKRKYRTKRHHRLIYEQVGRPLLAATNLSTSLRSLTDALIALTFIYIAGYVHRDVSTGNTIFVEESNGTIMGKLSDMEYAKVFQNDESNSDPKTGTLFFMAIEIHSGKSLYVAPDNEDDIRSESPPPSFDLAPRNQDLRNSFLEPAENLHPGKQMRPKFRFSHDMESWMWVTLYILTRRIPRQDVGQRDDHRDQFFNHVYTNSNVPTNEREQVIRMEDHKFQSFLEYHFPPAITGFAKHLAFFRKELKSSYIQRARVDDMFNPDTYVPIYEAALRACRYLKSILIPSLELDRPAHSQKVNTKDNVLMKSKMTMTILLARTMIYQWRIGP</sequence>
<dbReference type="Proteomes" id="UP000629468">
    <property type="component" value="Unassembled WGS sequence"/>
</dbReference>
<evidence type="ECO:0000259" key="2">
    <source>
        <dbReference type="Pfam" id="PF17667"/>
    </source>
</evidence>
<dbReference type="PANTHER" id="PTHR38248:SF2">
    <property type="entry name" value="FUNK1 11"/>
    <property type="match status" value="1"/>
</dbReference>
<organism evidence="3 4">
    <name type="scientific">Agaricus bisporus var. burnettii</name>
    <dbReference type="NCBI Taxonomy" id="192524"/>
    <lineage>
        <taxon>Eukaryota</taxon>
        <taxon>Fungi</taxon>
        <taxon>Dikarya</taxon>
        <taxon>Basidiomycota</taxon>
        <taxon>Agaricomycotina</taxon>
        <taxon>Agaricomycetes</taxon>
        <taxon>Agaricomycetidae</taxon>
        <taxon>Agaricales</taxon>
        <taxon>Agaricineae</taxon>
        <taxon>Agaricaceae</taxon>
        <taxon>Agaricus</taxon>
    </lineage>
</organism>
<evidence type="ECO:0000313" key="4">
    <source>
        <dbReference type="Proteomes" id="UP000629468"/>
    </source>
</evidence>
<dbReference type="SUPFAM" id="SSF56112">
    <property type="entry name" value="Protein kinase-like (PK-like)"/>
    <property type="match status" value="1"/>
</dbReference>
<feature type="domain" description="Fungal-type protein kinase" evidence="2">
    <location>
        <begin position="139"/>
        <end position="614"/>
    </location>
</feature>
<accession>A0A8H7C638</accession>
<reference evidence="3 4" key="1">
    <citation type="journal article" name="Sci. Rep.">
        <title>Telomere-to-telomere assembled and centromere annotated genomes of the two main subspecies of the button mushroom Agaricus bisporus reveal especially polymorphic chromosome ends.</title>
        <authorList>
            <person name="Sonnenberg A.S.M."/>
            <person name="Sedaghat-Telgerd N."/>
            <person name="Lavrijssen B."/>
            <person name="Ohm R.A."/>
            <person name="Hendrickx P.M."/>
            <person name="Scholtmeijer K."/>
            <person name="Baars J.J.P."/>
            <person name="van Peer A."/>
        </authorList>
    </citation>
    <scope>NUCLEOTIDE SEQUENCE [LARGE SCALE GENOMIC DNA]</scope>
    <source>
        <strain evidence="3 4">H119_p4</strain>
    </source>
</reference>
<comment type="caution">
    <text evidence="3">The sequence shown here is derived from an EMBL/GenBank/DDBJ whole genome shotgun (WGS) entry which is preliminary data.</text>
</comment>
<proteinExistence type="predicted"/>
<dbReference type="Pfam" id="PF17667">
    <property type="entry name" value="Pkinase_fungal"/>
    <property type="match status" value="1"/>
</dbReference>
<dbReference type="Gene3D" id="1.10.510.10">
    <property type="entry name" value="Transferase(Phosphotransferase) domain 1"/>
    <property type="match status" value="1"/>
</dbReference>
<protein>
    <recommendedName>
        <fullName evidence="2">Fungal-type protein kinase domain-containing protein</fullName>
    </recommendedName>
</protein>